<evidence type="ECO:0000256" key="5">
    <source>
        <dbReference type="ARBA" id="ARBA00022741"/>
    </source>
</evidence>
<proteinExistence type="predicted"/>
<protein>
    <recommendedName>
        <fullName evidence="2">histidine kinase</fullName>
        <ecNumber evidence="2">2.7.13.3</ecNumber>
    </recommendedName>
</protein>
<dbReference type="InterPro" id="IPR050482">
    <property type="entry name" value="Sensor_HK_TwoCompSys"/>
</dbReference>
<dbReference type="Proteomes" id="UP000002218">
    <property type="component" value="Chromosome"/>
</dbReference>
<feature type="transmembrane region" description="Helical" evidence="10">
    <location>
        <begin position="68"/>
        <end position="87"/>
    </location>
</feature>
<organism evidence="13 14">
    <name type="scientific">Nakamurella multipartita (strain ATCC 700099 / DSM 44233 / CIP 104796 / JCM 9543 / NBRC 105858 / Y-104)</name>
    <name type="common">Microsphaera multipartita</name>
    <dbReference type="NCBI Taxonomy" id="479431"/>
    <lineage>
        <taxon>Bacteria</taxon>
        <taxon>Bacillati</taxon>
        <taxon>Actinomycetota</taxon>
        <taxon>Actinomycetes</taxon>
        <taxon>Nakamurellales</taxon>
        <taxon>Nakamurellaceae</taxon>
        <taxon>Nakamurella</taxon>
    </lineage>
</organism>
<evidence type="ECO:0000313" key="14">
    <source>
        <dbReference type="Proteomes" id="UP000002218"/>
    </source>
</evidence>
<dbReference type="GO" id="GO:0046983">
    <property type="term" value="F:protein dimerization activity"/>
    <property type="evidence" value="ECO:0007669"/>
    <property type="project" value="InterPro"/>
</dbReference>
<dbReference type="GO" id="GO:0000155">
    <property type="term" value="F:phosphorelay sensor kinase activity"/>
    <property type="evidence" value="ECO:0007669"/>
    <property type="project" value="InterPro"/>
</dbReference>
<feature type="transmembrane region" description="Helical" evidence="10">
    <location>
        <begin position="137"/>
        <end position="156"/>
    </location>
</feature>
<dbReference type="SUPFAM" id="SSF55874">
    <property type="entry name" value="ATPase domain of HSP90 chaperone/DNA topoisomerase II/histidine kinase"/>
    <property type="match status" value="1"/>
</dbReference>
<reference evidence="13 14" key="2">
    <citation type="journal article" date="2010" name="Stand. Genomic Sci.">
        <title>Complete genome sequence of Nakamurella multipartita type strain (Y-104).</title>
        <authorList>
            <person name="Tice H."/>
            <person name="Mayilraj S."/>
            <person name="Sims D."/>
            <person name="Lapidus A."/>
            <person name="Nolan M."/>
            <person name="Lucas S."/>
            <person name="Glavina Del Rio T."/>
            <person name="Copeland A."/>
            <person name="Cheng J.F."/>
            <person name="Meincke L."/>
            <person name="Bruce D."/>
            <person name="Goodwin L."/>
            <person name="Pitluck S."/>
            <person name="Ivanova N."/>
            <person name="Mavromatis K."/>
            <person name="Ovchinnikova G."/>
            <person name="Pati A."/>
            <person name="Chen A."/>
            <person name="Palaniappan K."/>
            <person name="Land M."/>
            <person name="Hauser L."/>
            <person name="Chang Y.J."/>
            <person name="Jeffries C.D."/>
            <person name="Detter J.C."/>
            <person name="Brettin T."/>
            <person name="Rohde M."/>
            <person name="Goker M."/>
            <person name="Bristow J."/>
            <person name="Eisen J.A."/>
            <person name="Markowitz V."/>
            <person name="Hugenholtz P."/>
            <person name="Kyrpides N.C."/>
            <person name="Klenk H.P."/>
            <person name="Chen F."/>
        </authorList>
    </citation>
    <scope>NUCLEOTIDE SEQUENCE [LARGE SCALE GENOMIC DNA]</scope>
    <source>
        <strain evidence="14">ATCC 700099 / DSM 44233 / CIP 104796 / JCM 9543 / NBRC 105858 / Y-104</strain>
    </source>
</reference>
<keyword evidence="5" id="KW-0547">Nucleotide-binding</keyword>
<evidence type="ECO:0000256" key="6">
    <source>
        <dbReference type="ARBA" id="ARBA00022777"/>
    </source>
</evidence>
<dbReference type="InterPro" id="IPR036890">
    <property type="entry name" value="HATPase_C_sf"/>
</dbReference>
<dbReference type="Gene3D" id="3.30.565.10">
    <property type="entry name" value="Histidine kinase-like ATPase, C-terminal domain"/>
    <property type="match status" value="1"/>
</dbReference>
<keyword evidence="7" id="KW-0067">ATP-binding</keyword>
<feature type="domain" description="DUF7134" evidence="12">
    <location>
        <begin position="9"/>
        <end position="160"/>
    </location>
</feature>
<evidence type="ECO:0000256" key="4">
    <source>
        <dbReference type="ARBA" id="ARBA00022679"/>
    </source>
</evidence>
<dbReference type="Pfam" id="PF07730">
    <property type="entry name" value="HisKA_3"/>
    <property type="match status" value="1"/>
</dbReference>
<feature type="transmembrane region" description="Helical" evidence="10">
    <location>
        <begin position="107"/>
        <end position="125"/>
    </location>
</feature>
<evidence type="ECO:0000259" key="12">
    <source>
        <dbReference type="Pfam" id="PF23539"/>
    </source>
</evidence>
<dbReference type="InParanoid" id="C8XE13"/>
<feature type="transmembrane region" description="Helical" evidence="10">
    <location>
        <begin position="42"/>
        <end position="61"/>
    </location>
</feature>
<evidence type="ECO:0000259" key="11">
    <source>
        <dbReference type="Pfam" id="PF07730"/>
    </source>
</evidence>
<reference evidence="14" key="1">
    <citation type="submission" date="2009-09" db="EMBL/GenBank/DDBJ databases">
        <title>The complete genome of Nakamurella multipartita DSM 44233.</title>
        <authorList>
            <consortium name="US DOE Joint Genome Institute (JGI-PGF)"/>
            <person name="Lucas S."/>
            <person name="Copeland A."/>
            <person name="Lapidus A."/>
            <person name="Glavina del Rio T."/>
            <person name="Dalin E."/>
            <person name="Tice H."/>
            <person name="Bruce D."/>
            <person name="Goodwin L."/>
            <person name="Pitluck S."/>
            <person name="Kyrpides N."/>
            <person name="Mavromatis K."/>
            <person name="Ivanova N."/>
            <person name="Ovchinnikova G."/>
            <person name="Sims D."/>
            <person name="Meincke L."/>
            <person name="Brettin T."/>
            <person name="Detter J.C."/>
            <person name="Han C."/>
            <person name="Larimer F."/>
            <person name="Land M."/>
            <person name="Hauser L."/>
            <person name="Markowitz V."/>
            <person name="Cheng J.-F."/>
            <person name="Hugenholtz P."/>
            <person name="Woyke T."/>
            <person name="Wu D."/>
            <person name="Klenk H.-P."/>
            <person name="Eisen J.A."/>
        </authorList>
    </citation>
    <scope>NUCLEOTIDE SEQUENCE [LARGE SCALE GENOMIC DNA]</scope>
    <source>
        <strain evidence="14">ATCC 700099 / DSM 44233 / CIP 104796 / JCM 9543 / NBRC 105858 / Y-104</strain>
    </source>
</reference>
<accession>C8XE13</accession>
<keyword evidence="10" id="KW-0812">Transmembrane</keyword>
<evidence type="ECO:0000256" key="10">
    <source>
        <dbReference type="SAM" id="Phobius"/>
    </source>
</evidence>
<dbReference type="HOGENOM" id="CLU_000445_20_1_11"/>
<dbReference type="PANTHER" id="PTHR24421">
    <property type="entry name" value="NITRATE/NITRITE SENSOR PROTEIN NARX-RELATED"/>
    <property type="match status" value="1"/>
</dbReference>
<dbReference type="PANTHER" id="PTHR24421:SF10">
    <property type="entry name" value="NITRATE_NITRITE SENSOR PROTEIN NARQ"/>
    <property type="match status" value="1"/>
</dbReference>
<dbReference type="RefSeq" id="WP_015748582.1">
    <property type="nucleotide sequence ID" value="NC_013235.1"/>
</dbReference>
<dbReference type="EC" id="2.7.13.3" evidence="2"/>
<dbReference type="KEGG" id="nml:Namu_3388"/>
<feature type="domain" description="Signal transduction histidine kinase subgroup 3 dimerisation and phosphoacceptor" evidence="11">
    <location>
        <begin position="188"/>
        <end position="253"/>
    </location>
</feature>
<keyword evidence="8" id="KW-0902">Two-component regulatory system</keyword>
<dbReference type="InterPro" id="IPR011712">
    <property type="entry name" value="Sig_transdc_His_kin_sub3_dim/P"/>
</dbReference>
<dbReference type="OrthoDB" id="227596at2"/>
<keyword evidence="4" id="KW-0808">Transferase</keyword>
<dbReference type="CDD" id="cd16917">
    <property type="entry name" value="HATPase_UhpB-NarQ-NarX-like"/>
    <property type="match status" value="1"/>
</dbReference>
<evidence type="ECO:0000313" key="13">
    <source>
        <dbReference type="EMBL" id="ACV79716.1"/>
    </source>
</evidence>
<keyword evidence="9" id="KW-0175">Coiled coil</keyword>
<dbReference type="AlphaFoldDB" id="C8XE13"/>
<dbReference type="InterPro" id="IPR055558">
    <property type="entry name" value="DUF7134"/>
</dbReference>
<evidence type="ECO:0000256" key="1">
    <source>
        <dbReference type="ARBA" id="ARBA00000085"/>
    </source>
</evidence>
<keyword evidence="14" id="KW-1185">Reference proteome</keyword>
<evidence type="ECO:0000256" key="9">
    <source>
        <dbReference type="SAM" id="Coils"/>
    </source>
</evidence>
<name>C8XE13_NAKMY</name>
<dbReference type="EMBL" id="CP001737">
    <property type="protein sequence ID" value="ACV79716.1"/>
    <property type="molecule type" value="Genomic_DNA"/>
</dbReference>
<feature type="coiled-coil region" evidence="9">
    <location>
        <begin position="156"/>
        <end position="183"/>
    </location>
</feature>
<dbReference type="eggNOG" id="COG4585">
    <property type="taxonomic scope" value="Bacteria"/>
</dbReference>
<keyword evidence="6 13" id="KW-0418">Kinase</keyword>
<dbReference type="Pfam" id="PF23539">
    <property type="entry name" value="DUF7134"/>
    <property type="match status" value="1"/>
</dbReference>
<comment type="catalytic activity">
    <reaction evidence="1">
        <text>ATP + protein L-histidine = ADP + protein N-phospho-L-histidine.</text>
        <dbReference type="EC" id="2.7.13.3"/>
    </reaction>
</comment>
<gene>
    <name evidence="13" type="ordered locus">Namu_3388</name>
</gene>
<sequence length="402" mass="42797" precursor="true">MTWWPRAGSWLRAHPTLLDGLLALLVMGPAFAGRVNVLPGTPITPTAVSQVLVVVACLALTVRRRWPVPVWLVTLTAGVAVILLQQGPSPALLPLLVALYTVATRWPVARALLAAAGSAGLLLLAQGFATADRWDRPTTYVVATWCVLSAVVGISVRQQRLALAQARERARVAEESREEEAQRRVTEERLRIARELHDVVAHQIAVINVQSGVAEHLLPVNPERAAEALRHVREASSQVLTEMGTLLGVLRGADSDEADREPARGLAELDQLVASLRRTGLQIVFRQEGTPVPLGPLVDVTAYRIVEEALTNAHKHGAGTARLLFAFRPPGLVVEVDNPVEPGLSRAAGSGRGLAGMYERVAAIGGGLRAGPAGRDRFTVRAELPAAGRPAVTGPAVEAVPS</sequence>
<keyword evidence="10" id="KW-0472">Membrane</keyword>
<dbReference type="Gene3D" id="1.20.5.1930">
    <property type="match status" value="1"/>
</dbReference>
<dbReference type="STRING" id="479431.Namu_3388"/>
<evidence type="ECO:0000256" key="2">
    <source>
        <dbReference type="ARBA" id="ARBA00012438"/>
    </source>
</evidence>
<dbReference type="GO" id="GO:0016020">
    <property type="term" value="C:membrane"/>
    <property type="evidence" value="ECO:0007669"/>
    <property type="project" value="InterPro"/>
</dbReference>
<dbReference type="GO" id="GO:0005524">
    <property type="term" value="F:ATP binding"/>
    <property type="evidence" value="ECO:0007669"/>
    <property type="project" value="UniProtKB-KW"/>
</dbReference>
<evidence type="ECO:0000256" key="8">
    <source>
        <dbReference type="ARBA" id="ARBA00023012"/>
    </source>
</evidence>
<keyword evidence="3" id="KW-0597">Phosphoprotein</keyword>
<evidence type="ECO:0000256" key="3">
    <source>
        <dbReference type="ARBA" id="ARBA00022553"/>
    </source>
</evidence>
<evidence type="ECO:0000256" key="7">
    <source>
        <dbReference type="ARBA" id="ARBA00022840"/>
    </source>
</evidence>
<keyword evidence="10" id="KW-1133">Transmembrane helix</keyword>